<gene>
    <name evidence="2" type="ORF">SAMN04487989_105103</name>
</gene>
<feature type="transmembrane region" description="Helical" evidence="1">
    <location>
        <begin position="12"/>
        <end position="31"/>
    </location>
</feature>
<dbReference type="Proteomes" id="UP000198705">
    <property type="component" value="Unassembled WGS sequence"/>
</dbReference>
<dbReference type="STRING" id="649333.SAMN04487989_105103"/>
<dbReference type="RefSeq" id="WP_143094920.1">
    <property type="nucleotide sequence ID" value="NZ_FOVN01000005.1"/>
</dbReference>
<evidence type="ECO:0000313" key="2">
    <source>
        <dbReference type="EMBL" id="SFN86850.1"/>
    </source>
</evidence>
<accession>A0A1I5CIK9</accession>
<proteinExistence type="predicted"/>
<protein>
    <submittedName>
        <fullName evidence="2">Uncharacterized protein</fullName>
    </submittedName>
</protein>
<evidence type="ECO:0000313" key="3">
    <source>
        <dbReference type="Proteomes" id="UP000198705"/>
    </source>
</evidence>
<sequence length="239" mass="27436">MIKTHQVNKYLLYAIGEIILVVIGILIALQINNWNELRQSKTKERQYIDRLLSENKQDLITFSDNIKILEHGKQSIITFSEALKSHSISNEALITSANNYFKFGSIYPVFTASTSTFDDLSSTGNLQLITNIHLRDSIVNHYAKHKHVAEWIAVATNWALPLDAPFTYENDVMRFEPNTAFLFPDNHMETLATHLKTKKLKYISNAAAHYWINMDAITNLEKLINDTELLINQLKNSKK</sequence>
<evidence type="ECO:0000256" key="1">
    <source>
        <dbReference type="SAM" id="Phobius"/>
    </source>
</evidence>
<dbReference type="EMBL" id="FOVN01000005">
    <property type="protein sequence ID" value="SFN86850.1"/>
    <property type="molecule type" value="Genomic_DNA"/>
</dbReference>
<keyword evidence="3" id="KW-1185">Reference proteome</keyword>
<keyword evidence="1" id="KW-1133">Transmembrane helix</keyword>
<reference evidence="3" key="1">
    <citation type="submission" date="2016-10" db="EMBL/GenBank/DDBJ databases">
        <authorList>
            <person name="Varghese N."/>
            <person name="Submissions S."/>
        </authorList>
    </citation>
    <scope>NUCLEOTIDE SEQUENCE [LARGE SCALE GENOMIC DNA]</scope>
    <source>
        <strain evidence="3">DSM 23925</strain>
    </source>
</reference>
<dbReference type="OrthoDB" id="821805at2"/>
<name>A0A1I5CIK9_9FLAO</name>
<dbReference type="Pfam" id="PF19578">
    <property type="entry name" value="DUF6090"/>
    <property type="match status" value="1"/>
</dbReference>
<dbReference type="InterPro" id="IPR045749">
    <property type="entry name" value="DUF6090"/>
</dbReference>
<keyword evidence="1" id="KW-0472">Membrane</keyword>
<keyword evidence="1" id="KW-0812">Transmembrane</keyword>
<organism evidence="2 3">
    <name type="scientific">Bizionia echini</name>
    <dbReference type="NCBI Taxonomy" id="649333"/>
    <lineage>
        <taxon>Bacteria</taxon>
        <taxon>Pseudomonadati</taxon>
        <taxon>Bacteroidota</taxon>
        <taxon>Flavobacteriia</taxon>
        <taxon>Flavobacteriales</taxon>
        <taxon>Flavobacteriaceae</taxon>
        <taxon>Bizionia</taxon>
    </lineage>
</organism>
<dbReference type="AlphaFoldDB" id="A0A1I5CIK9"/>